<dbReference type="PROSITE" id="PS51580">
    <property type="entry name" value="SAM_MT43_3"/>
    <property type="match status" value="1"/>
</dbReference>
<feature type="compositionally biased region" description="Basic and acidic residues" evidence="8">
    <location>
        <begin position="98"/>
        <end position="109"/>
    </location>
</feature>
<dbReference type="InterPro" id="IPR046341">
    <property type="entry name" value="SET_dom_sf"/>
</dbReference>
<dbReference type="Pfam" id="PF05033">
    <property type="entry name" value="Pre-SET"/>
    <property type="match status" value="1"/>
</dbReference>
<evidence type="ECO:0000313" key="12">
    <source>
        <dbReference type="Proteomes" id="UP001187192"/>
    </source>
</evidence>
<evidence type="ECO:0000256" key="8">
    <source>
        <dbReference type="SAM" id="MobiDB-lite"/>
    </source>
</evidence>
<feature type="domain" description="SET" evidence="9">
    <location>
        <begin position="650"/>
        <end position="801"/>
    </location>
</feature>
<comment type="subcellular location">
    <subcellularLocation>
        <location evidence="2">Chromosome</location>
    </subcellularLocation>
    <subcellularLocation>
        <location evidence="1">Nucleus</location>
    </subcellularLocation>
</comment>
<evidence type="ECO:0008006" key="13">
    <source>
        <dbReference type="Google" id="ProtNLM"/>
    </source>
</evidence>
<dbReference type="SMART" id="SM00317">
    <property type="entry name" value="SET"/>
    <property type="match status" value="1"/>
</dbReference>
<evidence type="ECO:0000256" key="5">
    <source>
        <dbReference type="ARBA" id="ARBA00022723"/>
    </source>
</evidence>
<feature type="compositionally biased region" description="Basic and acidic residues" evidence="8">
    <location>
        <begin position="64"/>
        <end position="77"/>
    </location>
</feature>
<sequence>MVDEPKTKALNATRAIGIPDEGVKPILKQLLRVYDNDWTHIAEDNYRTLLDAYFEQMENKGKEDNYTRRFEGHDGSRRPAKRQNLNGKEECASPALTRSREETDSEVREPSLIPSRQGTMKSSQPRLSGSSLESKPLAHHRDQKPKSSRELPVRLVQEPMNQPSCSLVRRENVPNELHQKGLAKLNPDQKRVNDLTLSKKPNSMTHPVNLGLSKSLASKQSTDGSSASNHSGIITTNLKIASSPMGEVKILLNCDSALGQPNFQKPRFGDVLQFIDEKYARSNKLVGDQFSVQKLLKDLCESYLKLGLDSSNHSLEMMRDNGLSKSLASKQSTDGSSASNHHGIIKTNLKIACSSMGEVKILLNCDSALGQPSFQKPRFGDVLQFIEEKYARSNKIVGDQFSVQKLLKDLCEIYLKVGFDSSDHPPEMIRETGNAHALHAAEEKKRPLSLGFAGNRTNSFECRDTQPLIHDKKRPFKFLKDITKGTEKVKFLKDITKGTEKVKISLVDDIGDEALPKFNYIPQNIIFQNANINISLARIADEDCCSSCSGDCLAPSIPCACARETGGEFAYTPQGLLKEQFLRECMTMQNEPQERHFVYCKDCPLEKAKNDYSSERCKGHLTRKFIKECWRKCGCDMQCGNRVVQRGISCKLQVFLTREGKGWGLRPLEALPKGTFVCEYIGEVLTNTELYERNMGISKERHTYPVTLDADWGTEGILRDEEALCLDATFNGNVARFINHRCSDANLVDVPVEVETPDHHYYHVWTGLGTFLSSWLVPSMQLAFFTTREVAASEELTWDYGIDFDDIDHPIEAFSCSCGSERCRDKKKKREIIGIEMTGRVMPKYFC</sequence>
<evidence type="ECO:0000259" key="9">
    <source>
        <dbReference type="PROSITE" id="PS50280"/>
    </source>
</evidence>
<evidence type="ECO:0000256" key="6">
    <source>
        <dbReference type="ARBA" id="ARBA00022833"/>
    </source>
</evidence>
<name>A0AA87ZG90_FICCA</name>
<dbReference type="AlphaFoldDB" id="A0AA87ZG90"/>
<dbReference type="Gene3D" id="2.170.270.10">
    <property type="entry name" value="SET domain"/>
    <property type="match status" value="1"/>
</dbReference>
<dbReference type="PROSITE" id="PS50280">
    <property type="entry name" value="SET"/>
    <property type="match status" value="1"/>
</dbReference>
<dbReference type="GO" id="GO:0005694">
    <property type="term" value="C:chromosome"/>
    <property type="evidence" value="ECO:0007669"/>
    <property type="project" value="UniProtKB-SubCell"/>
</dbReference>
<dbReference type="InterPro" id="IPR007728">
    <property type="entry name" value="Pre-SET_dom"/>
</dbReference>
<protein>
    <recommendedName>
        <fullName evidence="13">Histone-lysine N-methyltransferase SUVR4</fullName>
    </recommendedName>
</protein>
<dbReference type="PANTHER" id="PTHR46450">
    <property type="entry name" value="INACTIVE HISTONE-LYSINE N-METHYLTRANSFERASE SUVR1-RELATED"/>
    <property type="match status" value="1"/>
</dbReference>
<keyword evidence="6" id="KW-0862">Zinc</keyword>
<dbReference type="InterPro" id="IPR043017">
    <property type="entry name" value="WIYLD_dom_sf"/>
</dbReference>
<keyword evidence="12" id="KW-1185">Reference proteome</keyword>
<accession>A0AA87ZG90</accession>
<organism evidence="11 12">
    <name type="scientific">Ficus carica</name>
    <name type="common">Common fig</name>
    <dbReference type="NCBI Taxonomy" id="3494"/>
    <lineage>
        <taxon>Eukaryota</taxon>
        <taxon>Viridiplantae</taxon>
        <taxon>Streptophyta</taxon>
        <taxon>Embryophyta</taxon>
        <taxon>Tracheophyta</taxon>
        <taxon>Spermatophyta</taxon>
        <taxon>Magnoliopsida</taxon>
        <taxon>eudicotyledons</taxon>
        <taxon>Gunneridae</taxon>
        <taxon>Pentapetalae</taxon>
        <taxon>rosids</taxon>
        <taxon>fabids</taxon>
        <taxon>Rosales</taxon>
        <taxon>Moraceae</taxon>
        <taxon>Ficeae</taxon>
        <taxon>Ficus</taxon>
    </lineage>
</organism>
<dbReference type="Pfam" id="PF10440">
    <property type="entry name" value="WIYLD"/>
    <property type="match status" value="1"/>
</dbReference>
<keyword evidence="7" id="KW-0539">Nucleus</keyword>
<evidence type="ECO:0000256" key="3">
    <source>
        <dbReference type="ARBA" id="ARBA00022454"/>
    </source>
</evidence>
<dbReference type="InterPro" id="IPR018848">
    <property type="entry name" value="WIYLD_domain"/>
</dbReference>
<keyword evidence="5" id="KW-0479">Metal-binding</keyword>
<feature type="compositionally biased region" description="Polar residues" evidence="8">
    <location>
        <begin position="114"/>
        <end position="133"/>
    </location>
</feature>
<evidence type="ECO:0000256" key="1">
    <source>
        <dbReference type="ARBA" id="ARBA00004123"/>
    </source>
</evidence>
<dbReference type="GO" id="GO:0005634">
    <property type="term" value="C:nucleus"/>
    <property type="evidence" value="ECO:0007669"/>
    <property type="project" value="UniProtKB-SubCell"/>
</dbReference>
<dbReference type="Pfam" id="PF00856">
    <property type="entry name" value="SET"/>
    <property type="match status" value="1"/>
</dbReference>
<dbReference type="CDD" id="cd10538">
    <property type="entry name" value="SET_SETDB-like"/>
    <property type="match status" value="1"/>
</dbReference>
<evidence type="ECO:0000256" key="7">
    <source>
        <dbReference type="ARBA" id="ARBA00023242"/>
    </source>
</evidence>
<dbReference type="GO" id="GO:0008270">
    <property type="term" value="F:zinc ion binding"/>
    <property type="evidence" value="ECO:0007669"/>
    <property type="project" value="InterPro"/>
</dbReference>
<reference evidence="11" key="1">
    <citation type="submission" date="2023-07" db="EMBL/GenBank/DDBJ databases">
        <title>draft genome sequence of fig (Ficus carica).</title>
        <authorList>
            <person name="Takahashi T."/>
            <person name="Nishimura K."/>
        </authorList>
    </citation>
    <scope>NUCLEOTIDE SEQUENCE</scope>
</reference>
<dbReference type="Gene3D" id="1.10.8.850">
    <property type="entry name" value="Histone-lysine N methyltransferase , C-terminal domain-like"/>
    <property type="match status" value="1"/>
</dbReference>
<proteinExistence type="predicted"/>
<feature type="region of interest" description="Disordered" evidence="8">
    <location>
        <begin position="64"/>
        <end position="164"/>
    </location>
</feature>
<evidence type="ECO:0000256" key="4">
    <source>
        <dbReference type="ARBA" id="ARBA00022679"/>
    </source>
</evidence>
<dbReference type="InterPro" id="IPR025776">
    <property type="entry name" value="SUVR4/1/2"/>
</dbReference>
<evidence type="ECO:0000313" key="11">
    <source>
        <dbReference type="EMBL" id="GMN25768.1"/>
    </source>
</evidence>
<dbReference type="SMART" id="SM00468">
    <property type="entry name" value="PreSET"/>
    <property type="match status" value="1"/>
</dbReference>
<dbReference type="FunFam" id="2.170.270.10:FF:000046">
    <property type="entry name" value="SET-domain containing protein lysine methyltransferase family protein"/>
    <property type="match status" value="1"/>
</dbReference>
<dbReference type="PROSITE" id="PS50867">
    <property type="entry name" value="PRE_SET"/>
    <property type="match status" value="1"/>
</dbReference>
<dbReference type="InterPro" id="IPR001214">
    <property type="entry name" value="SET_dom"/>
</dbReference>
<evidence type="ECO:0000259" key="10">
    <source>
        <dbReference type="PROSITE" id="PS50867"/>
    </source>
</evidence>
<dbReference type="PANTHER" id="PTHR46450:SF24">
    <property type="entry name" value="HISTONE-LYSINE N-METHYLTRANSFERASE SUVR4"/>
    <property type="match status" value="1"/>
</dbReference>
<evidence type="ECO:0000256" key="2">
    <source>
        <dbReference type="ARBA" id="ARBA00004286"/>
    </source>
</evidence>
<dbReference type="EMBL" id="BTGU01000001">
    <property type="protein sequence ID" value="GMN25768.1"/>
    <property type="molecule type" value="Genomic_DNA"/>
</dbReference>
<comment type="caution">
    <text evidence="11">The sequence shown here is derived from an EMBL/GenBank/DDBJ whole genome shotgun (WGS) entry which is preliminary data.</text>
</comment>
<keyword evidence="3" id="KW-0158">Chromosome</keyword>
<gene>
    <name evidence="11" type="ORF">TIFTF001_001060</name>
</gene>
<dbReference type="Proteomes" id="UP001187192">
    <property type="component" value="Unassembled WGS sequence"/>
</dbReference>
<keyword evidence="4" id="KW-0808">Transferase</keyword>
<feature type="domain" description="Pre-SET" evidence="10">
    <location>
        <begin position="548"/>
        <end position="647"/>
    </location>
</feature>
<dbReference type="SUPFAM" id="SSF82199">
    <property type="entry name" value="SET domain"/>
    <property type="match status" value="1"/>
</dbReference>
<dbReference type="GO" id="GO:0042054">
    <property type="term" value="F:histone methyltransferase activity"/>
    <property type="evidence" value="ECO:0007669"/>
    <property type="project" value="InterPro"/>
</dbReference>